<evidence type="ECO:0000313" key="18">
    <source>
        <dbReference type="EMBL" id="KMT21071.1"/>
    </source>
</evidence>
<keyword evidence="14 16" id="KW-0961">Cell wall biogenesis/degradation</keyword>
<dbReference type="Gene3D" id="3.30.43.10">
    <property type="entry name" value="Uridine Diphospho-n-acetylenolpyruvylglucosamine Reductase, domain 2"/>
    <property type="match status" value="1"/>
</dbReference>
<keyword evidence="12 16" id="KW-0560">Oxidoreductase</keyword>
<dbReference type="GO" id="GO:0008360">
    <property type="term" value="P:regulation of cell shape"/>
    <property type="evidence" value="ECO:0007669"/>
    <property type="project" value="UniProtKB-KW"/>
</dbReference>
<evidence type="ECO:0000256" key="14">
    <source>
        <dbReference type="ARBA" id="ARBA00023316"/>
    </source>
</evidence>
<sequence length="303" mass="33047">MNINEFKVELEKRLNKDIVKYEEPLKHHTSFKLGGPCSALISPTTKDEVVVLIKLCREFKVPFFILGNGSNLIVKDGGFKGIIIQLTSLKNISLDNKKITVESGATLAMTANFALKNCLKGMEFASGIPGTVGGAITMNAGAYGGEIKDIIESAKVVTLDGDIIELTKDELDLSYRSSVIQRNNYIVLEATFSLEDGEKEEIKALMDDFNGRRRDKQPLNYPSAGSTFKRPPGHFAGKLIEDAGLKGFGIGGAKVSEKHAGFVINYDNASANDVIALISKVQEKINEEYGILLETEVKIIGED</sequence>
<dbReference type="InterPro" id="IPR036635">
    <property type="entry name" value="MurB_C_sf"/>
</dbReference>
<dbReference type="Proteomes" id="UP000036756">
    <property type="component" value="Unassembled WGS sequence"/>
</dbReference>
<accession>A0A0J8FZT9</accession>
<evidence type="ECO:0000256" key="13">
    <source>
        <dbReference type="ARBA" id="ARBA00023306"/>
    </source>
</evidence>
<evidence type="ECO:0000256" key="15">
    <source>
        <dbReference type="ARBA" id="ARBA00048914"/>
    </source>
</evidence>
<keyword evidence="19" id="KW-1185">Reference proteome</keyword>
<feature type="active site" evidence="16">
    <location>
        <position position="296"/>
    </location>
</feature>
<proteinExistence type="inferred from homology"/>
<keyword evidence="13 16" id="KW-0131">Cell cycle</keyword>
<keyword evidence="7 16" id="KW-0285">Flavoprotein</keyword>
<dbReference type="GO" id="GO:0005829">
    <property type="term" value="C:cytosol"/>
    <property type="evidence" value="ECO:0007669"/>
    <property type="project" value="TreeGrafter"/>
</dbReference>
<dbReference type="SUPFAM" id="SSF56194">
    <property type="entry name" value="Uridine diphospho-N-Acetylenolpyruvylglucosamine reductase, MurB, C-terminal domain"/>
    <property type="match status" value="1"/>
</dbReference>
<dbReference type="Pfam" id="PF02873">
    <property type="entry name" value="MurB_C"/>
    <property type="match status" value="1"/>
</dbReference>
<dbReference type="NCBIfam" id="TIGR00179">
    <property type="entry name" value="murB"/>
    <property type="match status" value="1"/>
</dbReference>
<dbReference type="Pfam" id="PF01565">
    <property type="entry name" value="FAD_binding_4"/>
    <property type="match status" value="1"/>
</dbReference>
<dbReference type="PATRIC" id="fig|1121307.3.peg.670"/>
<dbReference type="PROSITE" id="PS51387">
    <property type="entry name" value="FAD_PCMH"/>
    <property type="match status" value="1"/>
</dbReference>
<dbReference type="InterPro" id="IPR011601">
    <property type="entry name" value="MurB_C"/>
</dbReference>
<dbReference type="InterPro" id="IPR003170">
    <property type="entry name" value="MurB"/>
</dbReference>
<dbReference type="GO" id="GO:0051301">
    <property type="term" value="P:cell division"/>
    <property type="evidence" value="ECO:0007669"/>
    <property type="project" value="UniProtKB-KW"/>
</dbReference>
<dbReference type="EC" id="1.3.1.98" evidence="16"/>
<dbReference type="EMBL" id="LFVU01000028">
    <property type="protein sequence ID" value="KMT21071.1"/>
    <property type="molecule type" value="Genomic_DNA"/>
</dbReference>
<dbReference type="PANTHER" id="PTHR21071:SF4">
    <property type="entry name" value="UDP-N-ACETYLENOLPYRUVOYLGLUCOSAMINE REDUCTASE"/>
    <property type="match status" value="1"/>
</dbReference>
<dbReference type="InterPro" id="IPR016166">
    <property type="entry name" value="FAD-bd_PCMH"/>
</dbReference>
<organism evidence="18 19">
    <name type="scientific">Clostridium cylindrosporum DSM 605</name>
    <dbReference type="NCBI Taxonomy" id="1121307"/>
    <lineage>
        <taxon>Bacteria</taxon>
        <taxon>Bacillati</taxon>
        <taxon>Bacillota</taxon>
        <taxon>Clostridia</taxon>
        <taxon>Eubacteriales</taxon>
        <taxon>Clostridiaceae</taxon>
        <taxon>Clostridium</taxon>
    </lineage>
</organism>
<protein>
    <recommendedName>
        <fullName evidence="16">UDP-N-acetylenolpyruvoylglucosamine reductase</fullName>
        <ecNumber evidence="16">1.3.1.98</ecNumber>
    </recommendedName>
    <alternativeName>
        <fullName evidence="16">UDP-N-acetylmuramate dehydrogenase</fullName>
    </alternativeName>
</protein>
<evidence type="ECO:0000256" key="10">
    <source>
        <dbReference type="ARBA" id="ARBA00022960"/>
    </source>
</evidence>
<feature type="domain" description="FAD-binding PCMH-type" evidence="17">
    <location>
        <begin position="33"/>
        <end position="197"/>
    </location>
</feature>
<dbReference type="AlphaFoldDB" id="A0A0J8FZT9"/>
<feature type="active site" evidence="16">
    <location>
        <position position="176"/>
    </location>
</feature>
<dbReference type="InterPro" id="IPR036318">
    <property type="entry name" value="FAD-bd_PCMH-like_sf"/>
</dbReference>
<evidence type="ECO:0000256" key="8">
    <source>
        <dbReference type="ARBA" id="ARBA00022827"/>
    </source>
</evidence>
<dbReference type="InterPro" id="IPR006094">
    <property type="entry name" value="Oxid_FAD_bind_N"/>
</dbReference>
<dbReference type="GO" id="GO:0008762">
    <property type="term" value="F:UDP-N-acetylmuramate dehydrogenase activity"/>
    <property type="evidence" value="ECO:0007669"/>
    <property type="project" value="UniProtKB-UniRule"/>
</dbReference>
<evidence type="ECO:0000256" key="7">
    <source>
        <dbReference type="ARBA" id="ARBA00022630"/>
    </source>
</evidence>
<dbReference type="GO" id="GO:0071555">
    <property type="term" value="P:cell wall organization"/>
    <property type="evidence" value="ECO:0007669"/>
    <property type="project" value="UniProtKB-KW"/>
</dbReference>
<dbReference type="STRING" id="1121307.CLCY_1c03050"/>
<dbReference type="HAMAP" id="MF_00037">
    <property type="entry name" value="MurB"/>
    <property type="match status" value="1"/>
</dbReference>
<dbReference type="InterPro" id="IPR016167">
    <property type="entry name" value="FAD-bd_PCMH_sub1"/>
</dbReference>
<keyword evidence="11 16" id="KW-0573">Peptidoglycan synthesis</keyword>
<dbReference type="GO" id="GO:0009252">
    <property type="term" value="P:peptidoglycan biosynthetic process"/>
    <property type="evidence" value="ECO:0007669"/>
    <property type="project" value="UniProtKB-UniRule"/>
</dbReference>
<dbReference type="PANTHER" id="PTHR21071">
    <property type="entry name" value="UDP-N-ACETYLENOLPYRUVOYLGLUCOSAMINE REDUCTASE"/>
    <property type="match status" value="1"/>
</dbReference>
<evidence type="ECO:0000256" key="16">
    <source>
        <dbReference type="HAMAP-Rule" id="MF_00037"/>
    </source>
</evidence>
<name>A0A0J8FZT9_CLOCY</name>
<keyword evidence="10 16" id="KW-0133">Cell shape</keyword>
<dbReference type="RefSeq" id="WP_048571457.1">
    <property type="nucleotide sequence ID" value="NZ_LFVU01000028.1"/>
</dbReference>
<feature type="active site" description="Proton donor" evidence="16">
    <location>
        <position position="226"/>
    </location>
</feature>
<evidence type="ECO:0000256" key="2">
    <source>
        <dbReference type="ARBA" id="ARBA00003921"/>
    </source>
</evidence>
<evidence type="ECO:0000256" key="4">
    <source>
        <dbReference type="ARBA" id="ARBA00004752"/>
    </source>
</evidence>
<keyword evidence="5 16" id="KW-0963">Cytoplasm</keyword>
<comment type="caution">
    <text evidence="18">The sequence shown here is derived from an EMBL/GenBank/DDBJ whole genome shotgun (WGS) entry which is preliminary data.</text>
</comment>
<evidence type="ECO:0000256" key="12">
    <source>
        <dbReference type="ARBA" id="ARBA00023002"/>
    </source>
</evidence>
<evidence type="ECO:0000256" key="5">
    <source>
        <dbReference type="ARBA" id="ARBA00022490"/>
    </source>
</evidence>
<keyword evidence="9 16" id="KW-0521">NADP</keyword>
<keyword evidence="8 16" id="KW-0274">FAD</keyword>
<comment type="cofactor">
    <cofactor evidence="1 16">
        <name>FAD</name>
        <dbReference type="ChEBI" id="CHEBI:57692"/>
    </cofactor>
</comment>
<comment type="subcellular location">
    <subcellularLocation>
        <location evidence="3 16">Cytoplasm</location>
    </subcellularLocation>
</comment>
<dbReference type="Gene3D" id="3.30.465.10">
    <property type="match status" value="1"/>
</dbReference>
<comment type="pathway">
    <text evidence="4 16">Cell wall biogenesis; peptidoglycan biosynthesis.</text>
</comment>
<dbReference type="InterPro" id="IPR016169">
    <property type="entry name" value="FAD-bd_PCMH_sub2"/>
</dbReference>
<dbReference type="OrthoDB" id="9804753at2"/>
<comment type="catalytic activity">
    <reaction evidence="15 16">
        <text>UDP-N-acetyl-alpha-D-muramate + NADP(+) = UDP-N-acetyl-3-O-(1-carboxyvinyl)-alpha-D-glucosamine + NADPH + H(+)</text>
        <dbReference type="Rhea" id="RHEA:12248"/>
        <dbReference type="ChEBI" id="CHEBI:15378"/>
        <dbReference type="ChEBI" id="CHEBI:57783"/>
        <dbReference type="ChEBI" id="CHEBI:58349"/>
        <dbReference type="ChEBI" id="CHEBI:68483"/>
        <dbReference type="ChEBI" id="CHEBI:70757"/>
        <dbReference type="EC" id="1.3.1.98"/>
    </reaction>
</comment>
<dbReference type="UniPathway" id="UPA00219"/>
<evidence type="ECO:0000256" key="6">
    <source>
        <dbReference type="ARBA" id="ARBA00022618"/>
    </source>
</evidence>
<comment type="function">
    <text evidence="2 16">Cell wall formation.</text>
</comment>
<dbReference type="Gene3D" id="3.90.78.10">
    <property type="entry name" value="UDP-N-acetylenolpyruvoylglucosamine reductase, C-terminal domain"/>
    <property type="match status" value="1"/>
</dbReference>
<evidence type="ECO:0000313" key="19">
    <source>
        <dbReference type="Proteomes" id="UP000036756"/>
    </source>
</evidence>
<keyword evidence="6 16" id="KW-0132">Cell division</keyword>
<gene>
    <name evidence="16 18" type="primary">murB</name>
    <name evidence="18" type="ORF">CLCY_1c03050</name>
</gene>
<reference evidence="18 19" key="1">
    <citation type="submission" date="2015-06" db="EMBL/GenBank/DDBJ databases">
        <title>Draft genome sequence of the purine-degrading Clostridium cylindrosporum HC-1 (DSM 605).</title>
        <authorList>
            <person name="Poehlein A."/>
            <person name="Schiel-Bengelsdorf B."/>
            <person name="Bengelsdorf F."/>
            <person name="Daniel R."/>
            <person name="Duerre P."/>
        </authorList>
    </citation>
    <scope>NUCLEOTIDE SEQUENCE [LARGE SCALE GENOMIC DNA]</scope>
    <source>
        <strain evidence="18 19">DSM 605</strain>
    </source>
</reference>
<evidence type="ECO:0000256" key="9">
    <source>
        <dbReference type="ARBA" id="ARBA00022857"/>
    </source>
</evidence>
<comment type="similarity">
    <text evidence="16">Belongs to the MurB family.</text>
</comment>
<dbReference type="GO" id="GO:0071949">
    <property type="term" value="F:FAD binding"/>
    <property type="evidence" value="ECO:0007669"/>
    <property type="project" value="InterPro"/>
</dbReference>
<dbReference type="NCBIfam" id="NF010480">
    <property type="entry name" value="PRK13905.1"/>
    <property type="match status" value="1"/>
</dbReference>
<evidence type="ECO:0000256" key="11">
    <source>
        <dbReference type="ARBA" id="ARBA00022984"/>
    </source>
</evidence>
<evidence type="ECO:0000256" key="1">
    <source>
        <dbReference type="ARBA" id="ARBA00001974"/>
    </source>
</evidence>
<evidence type="ECO:0000259" key="17">
    <source>
        <dbReference type="PROSITE" id="PS51387"/>
    </source>
</evidence>
<evidence type="ECO:0000256" key="3">
    <source>
        <dbReference type="ARBA" id="ARBA00004496"/>
    </source>
</evidence>
<dbReference type="SUPFAM" id="SSF56176">
    <property type="entry name" value="FAD-binding/transporter-associated domain-like"/>
    <property type="match status" value="1"/>
</dbReference>